<sequence>MKDGANKNLISAISKVKLNDTLNKDQLLSSSKYTIQRSTGDSIDTPNYDVQKHINKLCGMLLITEDANHKFTGLIGMLYAMSRLGREDTIKILKDAGYHVKANGVDVTTHRQDINGKEMKFEVLTLASLTTEIQINIEIESRKSYKKMLKEMGEVAPEYRHDSPDCGMIILCIAALVITKLAAGDRSGLTAVIRRANNVLKNEMKRYKGLLPKDIANSFYEVFEKYPHFIDVFVHFGIAQSSTRGGSRVEGIFAGLFMNAYGAGQVMLRWGVLAKSVKNIMLGHASVQAEMEQVVEVYEYAQKLGGEAGFYHILNNPKASLLSLTQFPHFSSVVLGNAAGLGIMGEYRGTPRNQDLYDAAKAYAEQLKENGVINYSILDLTAEELEAIKHQLNPKDNDVEL</sequence>
<evidence type="ECO:0000256" key="15">
    <source>
        <dbReference type="ARBA" id="ARBA00023274"/>
    </source>
</evidence>
<organism evidence="18">
    <name type="scientific">Human respiratory syncytial virus A</name>
    <name type="common">HRSV-A</name>
    <dbReference type="NCBI Taxonomy" id="208893"/>
    <lineage>
        <taxon>Viruses</taxon>
        <taxon>Riboviria</taxon>
        <taxon>Orthornavirae</taxon>
        <taxon>Negarnaviricota</taxon>
        <taxon>Haploviricotina</taxon>
        <taxon>Monjiviricetes</taxon>
        <taxon>Mononegavirales</taxon>
        <taxon>Pneumoviridae</taxon>
        <taxon>Orthopneumovirus</taxon>
        <taxon>Orthopneumovirus hominis</taxon>
    </lineage>
</organism>
<dbReference type="GO" id="GO:0003723">
    <property type="term" value="F:RNA binding"/>
    <property type="evidence" value="ECO:0007669"/>
    <property type="project" value="UniProtKB-KW"/>
</dbReference>
<accession>A0A6G6CI42</accession>
<dbReference type="GO" id="GO:0052170">
    <property type="term" value="P:symbiont-mediated suppression of host innate immune response"/>
    <property type="evidence" value="ECO:0007669"/>
    <property type="project" value="UniProtKB-KW"/>
</dbReference>
<dbReference type="GO" id="GO:0030430">
    <property type="term" value="C:host cell cytoplasm"/>
    <property type="evidence" value="ECO:0007669"/>
    <property type="project" value="UniProtKB-SubCell"/>
</dbReference>
<evidence type="ECO:0000256" key="13">
    <source>
        <dbReference type="ARBA" id="ARBA00023200"/>
    </source>
</evidence>
<keyword evidence="10" id="KW-0694">RNA-binding</keyword>
<evidence type="ECO:0000256" key="16">
    <source>
        <dbReference type="ARBA" id="ARBA00023280"/>
    </source>
</evidence>
<dbReference type="GO" id="GO:1990904">
    <property type="term" value="C:ribonucleoprotein complex"/>
    <property type="evidence" value="ECO:0007669"/>
    <property type="project" value="UniProtKB-KW"/>
</dbReference>
<evidence type="ECO:0000256" key="5">
    <source>
        <dbReference type="ARBA" id="ARBA00022497"/>
    </source>
</evidence>
<dbReference type="EMBL" id="MN251607">
    <property type="protein sequence ID" value="QID92213.1"/>
    <property type="molecule type" value="Viral_cRNA"/>
</dbReference>
<keyword evidence="8" id="KW-1114">Inhibition of host interferon signaling pathway by virus</keyword>
<keyword evidence="11" id="KW-0945">Host-virus interaction</keyword>
<dbReference type="GO" id="GO:0019013">
    <property type="term" value="C:viral nucleocapsid"/>
    <property type="evidence" value="ECO:0007669"/>
    <property type="project" value="UniProtKB-KW"/>
</dbReference>
<protein>
    <recommendedName>
        <fullName evidence="4">Nucleoprotein</fullName>
    </recommendedName>
    <alternativeName>
        <fullName evidence="17">Nucleocapsid protein</fullName>
    </alternativeName>
</protein>
<evidence type="ECO:0000256" key="12">
    <source>
        <dbReference type="ARBA" id="ARBA00023086"/>
    </source>
</evidence>
<keyword evidence="14" id="KW-0922">Interferon antiviral system evasion</keyword>
<keyword evidence="12 18" id="KW-0543">Viral nucleoprotein</keyword>
<evidence type="ECO:0000256" key="1">
    <source>
        <dbReference type="ARBA" id="ARBA00004192"/>
    </source>
</evidence>
<keyword evidence="16" id="KW-0899">Viral immunoevasion</keyword>
<name>A0A6G6CI42_HSRVX</name>
<gene>
    <name evidence="18" type="primary">N</name>
</gene>
<evidence type="ECO:0000256" key="10">
    <source>
        <dbReference type="ARBA" id="ARBA00022884"/>
    </source>
</evidence>
<keyword evidence="6" id="KW-0167">Capsid protein</keyword>
<evidence type="ECO:0000256" key="8">
    <source>
        <dbReference type="ARBA" id="ARBA00022830"/>
    </source>
</evidence>
<dbReference type="Pfam" id="PF03246">
    <property type="entry name" value="Pneumo_ncap"/>
    <property type="match status" value="1"/>
</dbReference>
<dbReference type="GO" id="GO:0039580">
    <property type="term" value="P:symbiont-mediated suppression of host PKR/eIFalpha signaling"/>
    <property type="evidence" value="ECO:0007669"/>
    <property type="project" value="UniProtKB-KW"/>
</dbReference>
<keyword evidence="13" id="KW-1035">Host cytoplasm</keyword>
<dbReference type="GO" id="GO:0019029">
    <property type="term" value="C:helical viral capsid"/>
    <property type="evidence" value="ECO:0007669"/>
    <property type="project" value="UniProtKB-KW"/>
</dbReference>
<comment type="subcellular location">
    <subcellularLocation>
        <location evidence="1">Host cytoplasm</location>
    </subcellularLocation>
    <subcellularLocation>
        <location evidence="2">Virion</location>
    </subcellularLocation>
</comment>
<dbReference type="GO" id="GO:0030291">
    <property type="term" value="F:protein serine/threonine kinase inhibitor activity"/>
    <property type="evidence" value="ECO:0007669"/>
    <property type="project" value="UniProtKB-KW"/>
</dbReference>
<proteinExistence type="inferred from homology"/>
<evidence type="ECO:0000256" key="9">
    <source>
        <dbReference type="ARBA" id="ARBA00022844"/>
    </source>
</evidence>
<evidence type="ECO:0000256" key="2">
    <source>
        <dbReference type="ARBA" id="ARBA00004328"/>
    </source>
</evidence>
<evidence type="ECO:0000256" key="3">
    <source>
        <dbReference type="ARBA" id="ARBA00007642"/>
    </source>
</evidence>
<evidence type="ECO:0000256" key="11">
    <source>
        <dbReference type="ARBA" id="ARBA00023041"/>
    </source>
</evidence>
<keyword evidence="11" id="KW-1102">Inhibition of host PKR by virus</keyword>
<evidence type="ECO:0000256" key="14">
    <source>
        <dbReference type="ARBA" id="ARBA00023258"/>
    </source>
</evidence>
<evidence type="ECO:0000256" key="6">
    <source>
        <dbReference type="ARBA" id="ARBA00022561"/>
    </source>
</evidence>
<dbReference type="InterPro" id="IPR004930">
    <property type="entry name" value="Pneumo_ncap"/>
</dbReference>
<keyword evidence="15" id="KW-0687">Ribonucleoprotein</keyword>
<reference evidence="18" key="1">
    <citation type="submission" date="2019-07" db="EMBL/GenBank/DDBJ databases">
        <authorList>
            <person name="Chu H."/>
            <person name="Scott E."/>
            <person name="Roychoudhury P."/>
        </authorList>
    </citation>
    <scope>NUCLEOTIDE SEQUENCE</scope>
    <source>
        <strain evidence="18">GH100344/USA/2011</strain>
    </source>
</reference>
<evidence type="ECO:0000256" key="17">
    <source>
        <dbReference type="ARBA" id="ARBA00033344"/>
    </source>
</evidence>
<comment type="similarity">
    <text evidence="3">Belongs to the paramyxoviruses nucleocapsid family.</text>
</comment>
<dbReference type="GO" id="GO:0039502">
    <property type="term" value="P:symbiont-mediated suppression of host type I interferon-mediated signaling pathway"/>
    <property type="evidence" value="ECO:0007669"/>
    <property type="project" value="UniProtKB-KW"/>
</dbReference>
<evidence type="ECO:0000256" key="4">
    <source>
        <dbReference type="ARBA" id="ARBA00014389"/>
    </source>
</evidence>
<keyword evidence="5" id="KW-1139">Helical capsid protein</keyword>
<evidence type="ECO:0000256" key="7">
    <source>
        <dbReference type="ARBA" id="ARBA00022632"/>
    </source>
</evidence>
<keyword evidence="7" id="KW-1090">Inhibition of host innate immune response by virus</keyword>
<evidence type="ECO:0000313" key="18">
    <source>
        <dbReference type="EMBL" id="QID92213.1"/>
    </source>
</evidence>
<keyword evidence="9" id="KW-0946">Virion</keyword>